<accession>A0A0A5GQ64</accession>
<proteinExistence type="inferred from homology"/>
<feature type="site" description="Critical for catalysis" evidence="18">
    <location>
        <position position="151"/>
    </location>
</feature>
<dbReference type="RefSeq" id="WP_026801947.1">
    <property type="nucleotide sequence ID" value="NZ_AVPE01000002.1"/>
</dbReference>
<evidence type="ECO:0000256" key="3">
    <source>
        <dbReference type="ARBA" id="ARBA00011738"/>
    </source>
</evidence>
<feature type="binding site" evidence="15">
    <location>
        <position position="110"/>
    </location>
    <ligand>
        <name>D-threo-isocitrate</name>
        <dbReference type="ChEBI" id="CHEBI:15562"/>
    </ligand>
</feature>
<dbReference type="GO" id="GO:0006099">
    <property type="term" value="P:tricarboxylic acid cycle"/>
    <property type="evidence" value="ECO:0007669"/>
    <property type="project" value="UniProtKB-UniRule"/>
</dbReference>
<dbReference type="STRING" id="1385510.GCA_000425205_00914"/>
<evidence type="ECO:0000259" key="21">
    <source>
        <dbReference type="SMART" id="SM01329"/>
    </source>
</evidence>
<dbReference type="Pfam" id="PF00180">
    <property type="entry name" value="Iso_dh"/>
    <property type="match status" value="1"/>
</dbReference>
<dbReference type="InterPro" id="IPR024084">
    <property type="entry name" value="IsoPropMal-DH-like_dom"/>
</dbReference>
<feature type="modified residue" description="N6-succinyllysine" evidence="19">
    <location>
        <position position="91"/>
    </location>
</feature>
<comment type="similarity">
    <text evidence="2">Belongs to the isocitrate and isopropylmalate dehydrogenases family.</text>
</comment>
<evidence type="ECO:0000256" key="10">
    <source>
        <dbReference type="ARBA" id="ARBA00022857"/>
    </source>
</evidence>
<evidence type="ECO:0000256" key="20">
    <source>
        <dbReference type="RuleBase" id="RU004446"/>
    </source>
</evidence>
<evidence type="ECO:0000256" key="5">
    <source>
        <dbReference type="ARBA" id="ARBA00019562"/>
    </source>
</evidence>
<dbReference type="PANTHER" id="PTHR43504">
    <property type="entry name" value="ISOCITRATE DEHYDROGENASE [NADP]"/>
    <property type="match status" value="1"/>
</dbReference>
<keyword evidence="23" id="KW-1185">Reference proteome</keyword>
<evidence type="ECO:0000256" key="9">
    <source>
        <dbReference type="ARBA" id="ARBA00022842"/>
    </source>
</evidence>
<dbReference type="InterPro" id="IPR019818">
    <property type="entry name" value="IsoCit/isopropylmalate_DH_CS"/>
</dbReference>
<dbReference type="EC" id="1.1.1.42" evidence="4 20"/>
<feature type="binding site" evidence="15">
    <location>
        <position position="120"/>
    </location>
    <ligand>
        <name>D-threo-isocitrate</name>
        <dbReference type="ChEBI" id="CHEBI:15562"/>
    </ligand>
</feature>
<feature type="site" description="Critical for catalysis" evidence="18">
    <location>
        <position position="221"/>
    </location>
</feature>
<feature type="binding site" evidence="15">
    <location>
        <position position="104"/>
    </location>
    <ligand>
        <name>D-threo-isocitrate</name>
        <dbReference type="ChEBI" id="CHEBI:15562"/>
    </ligand>
</feature>
<keyword evidence="11 22" id="KW-0560">Oxidoreductase</keyword>
<feature type="modified residue" description="N6-succinyllysine" evidence="19">
    <location>
        <position position="233"/>
    </location>
</feature>
<feature type="binding site" evidence="16">
    <location>
        <position position="397"/>
    </location>
    <ligand>
        <name>NADP(+)</name>
        <dbReference type="ChEBI" id="CHEBI:58349"/>
    </ligand>
</feature>
<evidence type="ECO:0000256" key="2">
    <source>
        <dbReference type="ARBA" id="ARBA00007769"/>
    </source>
</evidence>
<dbReference type="PROSITE" id="PS00470">
    <property type="entry name" value="IDH_IMDH"/>
    <property type="match status" value="1"/>
</dbReference>
<dbReference type="GO" id="GO:0000287">
    <property type="term" value="F:magnesium ion binding"/>
    <property type="evidence" value="ECO:0007669"/>
    <property type="project" value="InterPro"/>
</dbReference>
<dbReference type="SUPFAM" id="SSF53659">
    <property type="entry name" value="Isocitrate/Isopropylmalate dehydrogenase-like"/>
    <property type="match status" value="1"/>
</dbReference>
<dbReference type="eggNOG" id="COG0538">
    <property type="taxonomic scope" value="Bacteria"/>
</dbReference>
<organism evidence="22 23">
    <name type="scientific">Pontibacillus halophilus JSM 076056 = DSM 19796</name>
    <dbReference type="NCBI Taxonomy" id="1385510"/>
    <lineage>
        <taxon>Bacteria</taxon>
        <taxon>Bacillati</taxon>
        <taxon>Bacillota</taxon>
        <taxon>Bacilli</taxon>
        <taxon>Bacillales</taxon>
        <taxon>Bacillaceae</taxon>
        <taxon>Pontibacillus</taxon>
    </lineage>
</organism>
<feature type="binding site" evidence="17">
    <location>
        <position position="311"/>
    </location>
    <ligand>
        <name>Mg(2+)</name>
        <dbReference type="ChEBI" id="CHEBI:18420"/>
    </ligand>
</feature>
<keyword evidence="12 17" id="KW-0464">Manganese</keyword>
<feature type="binding site" evidence="16">
    <location>
        <position position="95"/>
    </location>
    <ligand>
        <name>NADP(+)</name>
        <dbReference type="ChEBI" id="CHEBI:58349"/>
    </ligand>
</feature>
<keyword evidence="9 17" id="KW-0460">Magnesium</keyword>
<evidence type="ECO:0000256" key="7">
    <source>
        <dbReference type="ARBA" id="ARBA00022532"/>
    </source>
</evidence>
<dbReference type="NCBIfam" id="NF005425">
    <property type="entry name" value="PRK07006.1"/>
    <property type="match status" value="1"/>
</dbReference>
<keyword evidence="10 16" id="KW-0521">NADP</keyword>
<feature type="modified residue" description="N6-acetyllysine" evidence="19">
    <location>
        <position position="133"/>
    </location>
</feature>
<feature type="binding site" evidence="15">
    <location>
        <position position="106"/>
    </location>
    <ligand>
        <name>D-threo-isocitrate</name>
        <dbReference type="ChEBI" id="CHEBI:15562"/>
    </ligand>
</feature>
<evidence type="ECO:0000256" key="17">
    <source>
        <dbReference type="PIRSR" id="PIRSR604439-3"/>
    </source>
</evidence>
<evidence type="ECO:0000256" key="6">
    <source>
        <dbReference type="ARBA" id="ARBA00022435"/>
    </source>
</evidence>
<evidence type="ECO:0000256" key="8">
    <source>
        <dbReference type="ARBA" id="ARBA00022723"/>
    </source>
</evidence>
<evidence type="ECO:0000256" key="19">
    <source>
        <dbReference type="PIRSR" id="PIRSR604439-5"/>
    </source>
</evidence>
<evidence type="ECO:0000313" key="22">
    <source>
        <dbReference type="EMBL" id="KGX93383.1"/>
    </source>
</evidence>
<evidence type="ECO:0000256" key="14">
    <source>
        <dbReference type="ARBA" id="ARBA00046127"/>
    </source>
</evidence>
<dbReference type="AlphaFoldDB" id="A0A0A5GQ64"/>
<dbReference type="PANTHER" id="PTHR43504:SF1">
    <property type="entry name" value="ISOCITRATE DEHYDROGENASE [NADP]"/>
    <property type="match status" value="1"/>
</dbReference>
<comment type="function">
    <text evidence="14">Catalyzes the oxidative decarboxylation of isocitrate to 2-oxoglutarate and carbon dioxide with the concomitant reduction of NADP(+).</text>
</comment>
<dbReference type="GO" id="GO:0004450">
    <property type="term" value="F:isocitrate dehydrogenase (NADP+) activity"/>
    <property type="evidence" value="ECO:0007669"/>
    <property type="project" value="UniProtKB-UniRule"/>
</dbReference>
<keyword evidence="8 20" id="KW-0479">Metal-binding</keyword>
<sequence length="424" mass="46870">MAQGEKITVTNGELNVPNKPIIPFIEGDGIGPDIWAAARRVIEAAVDKAYNGERAIEWKEVYAGQKAYDRTGEWLPKETLDTVREYLIAIKGPLTTPVGGGIRSLNVALRQELDLFTCLRPVRYVDGVPSPVKRPEDTDMVIFRENTEDIYAGIEWQKGTPEVKKVIDFLQNEMGVHNIRFPETSGIGIKPVSEEGTKRLVRASIEYALREGRKSVTLVHKGNIMKFTEGSFKSWGYEVAHEEFGDKVFTWQQYDQIVEEQGKEAANKAQDAAEAEGKIIVKDAIADIFLQQILTRPKEFDVVATMNLNGDYISDALAAQVGGIGIAPGANINFETGHAIFEATHGTAPKYAGLDKVNPSSVILSGVLMLEHLEWREAADLIANSMDRTIGSKTVTYDFARMMEDATEVKTSEFGDALIQNMDA</sequence>
<evidence type="ECO:0000256" key="13">
    <source>
        <dbReference type="ARBA" id="ARBA00023554"/>
    </source>
</evidence>
<feature type="modified residue" description="Phosphoserine" evidence="19">
    <location>
        <position position="104"/>
    </location>
</feature>
<dbReference type="NCBIfam" id="TIGR00183">
    <property type="entry name" value="prok_nadp_idh"/>
    <property type="match status" value="1"/>
</dbReference>
<comment type="subunit">
    <text evidence="3">Homodimer.</text>
</comment>
<dbReference type="GO" id="GO:0006097">
    <property type="term" value="P:glyoxylate cycle"/>
    <property type="evidence" value="ECO:0007669"/>
    <property type="project" value="UniProtKB-KW"/>
</dbReference>
<dbReference type="Gene3D" id="3.40.718.10">
    <property type="entry name" value="Isopropylmalate Dehydrogenase"/>
    <property type="match status" value="1"/>
</dbReference>
<dbReference type="Proteomes" id="UP000030528">
    <property type="component" value="Unassembled WGS sequence"/>
</dbReference>
<reference evidence="22 23" key="1">
    <citation type="submission" date="2013-08" db="EMBL/GenBank/DDBJ databases">
        <authorList>
            <person name="Huang J."/>
            <person name="Wang G."/>
        </authorList>
    </citation>
    <scope>NUCLEOTIDE SEQUENCE [LARGE SCALE GENOMIC DNA]</scope>
    <source>
        <strain evidence="22 23">JSM 076056</strain>
    </source>
</reference>
<comment type="cofactor">
    <cofactor evidence="1">
        <name>Mn(2+)</name>
        <dbReference type="ChEBI" id="CHEBI:29035"/>
    </cofactor>
</comment>
<name>A0A0A5GQ64_9BACI</name>
<feature type="binding site" evidence="15">
    <location>
        <position position="144"/>
    </location>
    <ligand>
        <name>D-threo-isocitrate</name>
        <dbReference type="ChEBI" id="CHEBI:15562"/>
    </ligand>
</feature>
<comment type="caution">
    <text evidence="22">The sequence shown here is derived from an EMBL/GenBank/DDBJ whole genome shotgun (WGS) entry which is preliminary data.</text>
</comment>
<evidence type="ECO:0000256" key="16">
    <source>
        <dbReference type="PIRSR" id="PIRSR604439-2"/>
    </source>
</evidence>
<comment type="catalytic activity">
    <reaction evidence="13">
        <text>D-threo-isocitrate + NADP(+) = 2-oxoglutarate + CO2 + NADPH</text>
        <dbReference type="Rhea" id="RHEA:19629"/>
        <dbReference type="ChEBI" id="CHEBI:15562"/>
        <dbReference type="ChEBI" id="CHEBI:16526"/>
        <dbReference type="ChEBI" id="CHEBI:16810"/>
        <dbReference type="ChEBI" id="CHEBI:57783"/>
        <dbReference type="ChEBI" id="CHEBI:58349"/>
        <dbReference type="EC" id="1.1.1.42"/>
    </reaction>
</comment>
<evidence type="ECO:0000313" key="23">
    <source>
        <dbReference type="Proteomes" id="UP000030528"/>
    </source>
</evidence>
<evidence type="ECO:0000256" key="12">
    <source>
        <dbReference type="ARBA" id="ARBA00023211"/>
    </source>
</evidence>
<dbReference type="InterPro" id="IPR004439">
    <property type="entry name" value="Isocitrate_DH_NADP_dimer_prok"/>
</dbReference>
<feature type="binding site" evidence="16">
    <location>
        <position position="401"/>
    </location>
    <ligand>
        <name>NADP(+)</name>
        <dbReference type="ChEBI" id="CHEBI:58349"/>
    </ligand>
</feature>
<dbReference type="GO" id="GO:0051287">
    <property type="term" value="F:NAD binding"/>
    <property type="evidence" value="ECO:0007669"/>
    <property type="project" value="InterPro"/>
</dbReference>
<dbReference type="OrthoDB" id="9806254at2"/>
<gene>
    <name evidence="22" type="ORF">N781_10020</name>
</gene>
<keyword evidence="6 20" id="KW-0329">Glyoxylate bypass</keyword>
<evidence type="ECO:0000256" key="1">
    <source>
        <dbReference type="ARBA" id="ARBA00001936"/>
    </source>
</evidence>
<feature type="binding site" evidence="16">
    <location>
        <begin position="345"/>
        <end position="351"/>
    </location>
    <ligand>
        <name>NADP(+)</name>
        <dbReference type="ChEBI" id="CHEBI:58349"/>
    </ligand>
</feature>
<protein>
    <recommendedName>
        <fullName evidence="5 20">Isocitrate dehydrogenase [NADP]</fullName>
        <ecNumber evidence="4 20">1.1.1.42</ecNumber>
    </recommendedName>
</protein>
<feature type="binding site" evidence="16">
    <location>
        <position position="358"/>
    </location>
    <ligand>
        <name>NADP(+)</name>
        <dbReference type="ChEBI" id="CHEBI:58349"/>
    </ligand>
</feature>
<dbReference type="EMBL" id="AVPE01000002">
    <property type="protein sequence ID" value="KGX93383.1"/>
    <property type="molecule type" value="Genomic_DNA"/>
</dbReference>
<evidence type="ECO:0000256" key="4">
    <source>
        <dbReference type="ARBA" id="ARBA00013013"/>
    </source>
</evidence>
<evidence type="ECO:0000256" key="15">
    <source>
        <dbReference type="PIRSR" id="PIRSR604439-1"/>
    </source>
</evidence>
<evidence type="ECO:0000256" key="18">
    <source>
        <dbReference type="PIRSR" id="PIRSR604439-4"/>
    </source>
</evidence>
<dbReference type="SMART" id="SM01329">
    <property type="entry name" value="Iso_dh"/>
    <property type="match status" value="1"/>
</dbReference>
<feature type="domain" description="Isopropylmalate dehydrogenase-like" evidence="21">
    <location>
        <begin position="21"/>
        <end position="418"/>
    </location>
</feature>
<evidence type="ECO:0000256" key="11">
    <source>
        <dbReference type="ARBA" id="ARBA00023002"/>
    </source>
</evidence>
<comment type="cofactor">
    <cofactor evidence="17">
        <name>Mg(2+)</name>
        <dbReference type="ChEBI" id="CHEBI:18420"/>
    </cofactor>
    <cofactor evidence="17">
        <name>Mn(2+)</name>
        <dbReference type="ChEBI" id="CHEBI:29035"/>
    </cofactor>
    <text evidence="17">Binds 1 Mg(2+) or Mn(2+) ion per subunit.</text>
</comment>
<keyword evidence="7 20" id="KW-0816">Tricarboxylic acid cycle</keyword>